<feature type="transmembrane region" description="Helical" evidence="11">
    <location>
        <begin position="177"/>
        <end position="198"/>
    </location>
</feature>
<feature type="domain" description="G-protein coupled receptors family 1 profile" evidence="12">
    <location>
        <begin position="80"/>
        <end position="307"/>
    </location>
</feature>
<keyword evidence="3 9" id="KW-0812">Transmembrane</keyword>
<evidence type="ECO:0000256" key="5">
    <source>
        <dbReference type="ARBA" id="ARBA00023040"/>
    </source>
</evidence>
<dbReference type="Pfam" id="PF00001">
    <property type="entry name" value="7tm_1"/>
    <property type="match status" value="1"/>
</dbReference>
<feature type="transmembrane region" description="Helical" evidence="11">
    <location>
        <begin position="251"/>
        <end position="278"/>
    </location>
</feature>
<accession>A0A913XRB0</accession>
<dbReference type="CDD" id="cd14967">
    <property type="entry name" value="7tmA_amine_R-like"/>
    <property type="match status" value="1"/>
</dbReference>
<evidence type="ECO:0000259" key="12">
    <source>
        <dbReference type="PROSITE" id="PS50262"/>
    </source>
</evidence>
<keyword evidence="4 11" id="KW-1133">Transmembrane helix</keyword>
<evidence type="ECO:0000256" key="7">
    <source>
        <dbReference type="ARBA" id="ARBA00023170"/>
    </source>
</evidence>
<evidence type="ECO:0000256" key="10">
    <source>
        <dbReference type="SAM" id="MobiDB-lite"/>
    </source>
</evidence>
<keyword evidence="5 9" id="KW-0297">G-protein coupled receptor</keyword>
<dbReference type="GO" id="GO:0030594">
    <property type="term" value="F:neurotransmitter receptor activity"/>
    <property type="evidence" value="ECO:0007669"/>
    <property type="project" value="TreeGrafter"/>
</dbReference>
<feature type="compositionally biased region" description="Polar residues" evidence="10">
    <location>
        <begin position="363"/>
        <end position="373"/>
    </location>
</feature>
<organism evidence="13 14">
    <name type="scientific">Exaiptasia diaphana</name>
    <name type="common">Tropical sea anemone</name>
    <name type="synonym">Aiptasia pulchella</name>
    <dbReference type="NCBI Taxonomy" id="2652724"/>
    <lineage>
        <taxon>Eukaryota</taxon>
        <taxon>Metazoa</taxon>
        <taxon>Cnidaria</taxon>
        <taxon>Anthozoa</taxon>
        <taxon>Hexacorallia</taxon>
        <taxon>Actiniaria</taxon>
        <taxon>Aiptasiidae</taxon>
        <taxon>Exaiptasia</taxon>
    </lineage>
</organism>
<dbReference type="GeneID" id="110246440"/>
<comment type="subcellular location">
    <subcellularLocation>
        <location evidence="1">Cell membrane</location>
        <topology evidence="1">Multi-pass membrane protein</topology>
    </subcellularLocation>
</comment>
<feature type="transmembrane region" description="Helical" evidence="11">
    <location>
        <begin position="133"/>
        <end position="156"/>
    </location>
</feature>
<keyword evidence="2" id="KW-1003">Cell membrane</keyword>
<dbReference type="FunFam" id="1.20.1070.10:FF:000437">
    <property type="entry name" value="Predicted protein"/>
    <property type="match status" value="1"/>
</dbReference>
<evidence type="ECO:0000256" key="8">
    <source>
        <dbReference type="ARBA" id="ARBA00023224"/>
    </source>
</evidence>
<evidence type="ECO:0000256" key="11">
    <source>
        <dbReference type="SAM" id="Phobius"/>
    </source>
</evidence>
<dbReference type="PANTHER" id="PTHR24247">
    <property type="entry name" value="5-HYDROXYTRYPTAMINE RECEPTOR"/>
    <property type="match status" value="1"/>
</dbReference>
<dbReference type="GO" id="GO:0007187">
    <property type="term" value="P:G protein-coupled receptor signaling pathway, coupled to cyclic nucleotide second messenger"/>
    <property type="evidence" value="ECO:0007669"/>
    <property type="project" value="TreeGrafter"/>
</dbReference>
<feature type="transmembrane region" description="Helical" evidence="11">
    <location>
        <begin position="67"/>
        <end position="89"/>
    </location>
</feature>
<feature type="transmembrane region" description="Helical" evidence="11">
    <location>
        <begin position="204"/>
        <end position="230"/>
    </location>
</feature>
<evidence type="ECO:0000313" key="14">
    <source>
        <dbReference type="Proteomes" id="UP000887567"/>
    </source>
</evidence>
<dbReference type="PROSITE" id="PS00237">
    <property type="entry name" value="G_PROTEIN_RECEP_F1_1"/>
    <property type="match status" value="1"/>
</dbReference>
<dbReference type="InterPro" id="IPR000276">
    <property type="entry name" value="GPCR_Rhodpsn"/>
</dbReference>
<evidence type="ECO:0000256" key="1">
    <source>
        <dbReference type="ARBA" id="ARBA00004651"/>
    </source>
</evidence>
<name>A0A913XRB0_EXADI</name>
<keyword evidence="14" id="KW-1185">Reference proteome</keyword>
<dbReference type="InterPro" id="IPR017452">
    <property type="entry name" value="GPCR_Rhodpsn_7TM"/>
</dbReference>
<dbReference type="OMA" id="ACKINEV"/>
<dbReference type="KEGG" id="epa:110246440"/>
<evidence type="ECO:0000256" key="6">
    <source>
        <dbReference type="ARBA" id="ARBA00023136"/>
    </source>
</evidence>
<evidence type="ECO:0000256" key="3">
    <source>
        <dbReference type="ARBA" id="ARBA00022692"/>
    </source>
</evidence>
<dbReference type="PROSITE" id="PS50262">
    <property type="entry name" value="G_PROTEIN_RECEP_F1_2"/>
    <property type="match status" value="1"/>
</dbReference>
<sequence>MSAALVLAASSKITANLKGQLRRSYTALLGFTATFEDSRQRSRSQEMNTSVPALQAHSVDAGVITESVFLCILAIVVIFGNVLVCIAFYRDRKLRTTTNCFLVSLAIADIAVGSFSLPYWIYFRIVMPPTNSVIYQIYITYDIMCGTASIINLVTISLERCLSVTQPAIHRNLSDSTITTSIAGAWIYALTVGSLTHIKNSQGTWYPLFVSIASFFLPLFIILVNYVIIYRIAHRRARKRKSRSLKREIRIAVTLGVVIMAFIVAWLPFFVLLLVSVYCGICRVPKAIYPLVKWMHYSGSMVNPIIYTYRNDEFKRSFLKILCGWREEKPSIHDKLCNNDASYKALCAKCKRSSSNCNCPMESNGSTKALNSETQRHRSSTGQFSSHCDRSWNNGNAGSPTIIGCDNHSDQI</sequence>
<keyword evidence="7 9" id="KW-0675">Receptor</keyword>
<dbReference type="GO" id="GO:0004993">
    <property type="term" value="F:G protein-coupled serotonin receptor activity"/>
    <property type="evidence" value="ECO:0007669"/>
    <property type="project" value="TreeGrafter"/>
</dbReference>
<comment type="similarity">
    <text evidence="9">Belongs to the G-protein coupled receptor 1 family.</text>
</comment>
<evidence type="ECO:0000256" key="9">
    <source>
        <dbReference type="RuleBase" id="RU000688"/>
    </source>
</evidence>
<proteinExistence type="inferred from homology"/>
<dbReference type="PANTHER" id="PTHR24247:SF202">
    <property type="entry name" value="5-HYDROXYTRYPTAMINE RECEPTOR 1"/>
    <property type="match status" value="1"/>
</dbReference>
<feature type="transmembrane region" description="Helical" evidence="11">
    <location>
        <begin position="101"/>
        <end position="121"/>
    </location>
</feature>
<reference evidence="13" key="1">
    <citation type="submission" date="2022-11" db="UniProtKB">
        <authorList>
            <consortium name="EnsemblMetazoa"/>
        </authorList>
    </citation>
    <scope>IDENTIFICATION</scope>
</reference>
<protein>
    <recommendedName>
        <fullName evidence="12">G-protein coupled receptors family 1 profile domain-containing protein</fullName>
    </recommendedName>
</protein>
<keyword evidence="6 11" id="KW-0472">Membrane</keyword>
<dbReference type="SUPFAM" id="SSF81321">
    <property type="entry name" value="Family A G protein-coupled receptor-like"/>
    <property type="match status" value="1"/>
</dbReference>
<dbReference type="RefSeq" id="XP_020908477.1">
    <property type="nucleotide sequence ID" value="XM_021052818.1"/>
</dbReference>
<dbReference type="GO" id="GO:0030425">
    <property type="term" value="C:dendrite"/>
    <property type="evidence" value="ECO:0007669"/>
    <property type="project" value="TreeGrafter"/>
</dbReference>
<feature type="region of interest" description="Disordered" evidence="10">
    <location>
        <begin position="363"/>
        <end position="387"/>
    </location>
</feature>
<dbReference type="GO" id="GO:0007268">
    <property type="term" value="P:chemical synaptic transmission"/>
    <property type="evidence" value="ECO:0007669"/>
    <property type="project" value="TreeGrafter"/>
</dbReference>
<dbReference type="PRINTS" id="PR00237">
    <property type="entry name" value="GPCRRHODOPSN"/>
</dbReference>
<dbReference type="GO" id="GO:0045202">
    <property type="term" value="C:synapse"/>
    <property type="evidence" value="ECO:0007669"/>
    <property type="project" value="GOC"/>
</dbReference>
<dbReference type="Proteomes" id="UP000887567">
    <property type="component" value="Unplaced"/>
</dbReference>
<dbReference type="SMART" id="SM01381">
    <property type="entry name" value="7TM_GPCR_Srsx"/>
    <property type="match status" value="1"/>
</dbReference>
<dbReference type="OrthoDB" id="5957871at2759"/>
<dbReference type="EnsemblMetazoa" id="XM_021052818.1">
    <property type="protein sequence ID" value="XP_020908477.1"/>
    <property type="gene ID" value="LOC110246440"/>
</dbReference>
<evidence type="ECO:0000256" key="4">
    <source>
        <dbReference type="ARBA" id="ARBA00022989"/>
    </source>
</evidence>
<evidence type="ECO:0000313" key="13">
    <source>
        <dbReference type="EnsemblMetazoa" id="XP_020908477.1"/>
    </source>
</evidence>
<dbReference type="AlphaFoldDB" id="A0A913XRB0"/>
<dbReference type="Gene3D" id="1.20.1070.10">
    <property type="entry name" value="Rhodopsin 7-helix transmembrane proteins"/>
    <property type="match status" value="1"/>
</dbReference>
<keyword evidence="8 9" id="KW-0807">Transducer</keyword>
<dbReference type="GO" id="GO:0005886">
    <property type="term" value="C:plasma membrane"/>
    <property type="evidence" value="ECO:0007669"/>
    <property type="project" value="UniProtKB-SubCell"/>
</dbReference>
<evidence type="ECO:0000256" key="2">
    <source>
        <dbReference type="ARBA" id="ARBA00022475"/>
    </source>
</evidence>